<evidence type="ECO:0000256" key="1">
    <source>
        <dbReference type="ARBA" id="ARBA00004651"/>
    </source>
</evidence>
<dbReference type="SMART" id="SM01091">
    <property type="entry name" value="CorC_HlyC"/>
    <property type="match status" value="1"/>
</dbReference>
<dbReference type="InterPro" id="IPR000644">
    <property type="entry name" value="CBS_dom"/>
</dbReference>
<evidence type="ECO:0000256" key="3">
    <source>
        <dbReference type="ARBA" id="ARBA00022475"/>
    </source>
</evidence>
<dbReference type="PANTHER" id="PTHR22777">
    <property type="entry name" value="HEMOLYSIN-RELATED"/>
    <property type="match status" value="1"/>
</dbReference>
<dbReference type="PANTHER" id="PTHR22777:SF32">
    <property type="entry name" value="UPF0053 INNER MEMBRANE PROTEIN YFJD"/>
    <property type="match status" value="1"/>
</dbReference>
<dbReference type="RefSeq" id="WP_281762183.1">
    <property type="nucleotide sequence ID" value="NZ_AP026709.1"/>
</dbReference>
<dbReference type="Gene3D" id="3.30.465.10">
    <property type="match status" value="1"/>
</dbReference>
<evidence type="ECO:0000313" key="8">
    <source>
        <dbReference type="EMBL" id="BDQ36267.1"/>
    </source>
</evidence>
<dbReference type="InterPro" id="IPR036318">
    <property type="entry name" value="FAD-bd_PCMH-like_sf"/>
</dbReference>
<protein>
    <submittedName>
        <fullName evidence="8">Ion transporter</fullName>
    </submittedName>
</protein>
<dbReference type="Gene3D" id="3.10.580.10">
    <property type="entry name" value="CBS-domain"/>
    <property type="match status" value="1"/>
</dbReference>
<dbReference type="Pfam" id="PF00571">
    <property type="entry name" value="CBS"/>
    <property type="match status" value="2"/>
</dbReference>
<dbReference type="Pfam" id="PF03471">
    <property type="entry name" value="CorC_HlyC"/>
    <property type="match status" value="1"/>
</dbReference>
<dbReference type="InterPro" id="IPR046342">
    <property type="entry name" value="CBS_dom_sf"/>
</dbReference>
<evidence type="ECO:0000256" key="6">
    <source>
        <dbReference type="PROSITE-ProRule" id="PRU00703"/>
    </source>
</evidence>
<feature type="domain" description="CBS" evidence="7">
    <location>
        <begin position="60"/>
        <end position="120"/>
    </location>
</feature>
<gene>
    <name evidence="8" type="ORF">SYK_06270</name>
</gene>
<dbReference type="InterPro" id="IPR016169">
    <property type="entry name" value="FAD-bd_PCMH_sub2"/>
</dbReference>
<sequence length="273" mass="30816">MDEGSDSRFFTIFKKLFGTNGQQLEEHILEAKADGELESDEVSMLLNVLELDEKQVKEIMVPRTDMVCAEIGSTVKDVADLIANQGAHSRIPIFRETKDHIFGLVHAKDLLEPLLQGLDNTSVDGLMRPAFFVHEEKPLDEVLAILKQEKLHMAIVQDEYGGTSGMVTMEDVLEEIVGEIADEYDQERPIEIQELPDGAYIVSGRVPLDEISERCSLDLESEEVDSIGGYIADMAGRIPEQGEFYTFDNRRFTVLEADERQIWSIRIEPLVQE</sequence>
<evidence type="ECO:0000256" key="2">
    <source>
        <dbReference type="ARBA" id="ARBA00006337"/>
    </source>
</evidence>
<dbReference type="Proteomes" id="UP001317742">
    <property type="component" value="Chromosome"/>
</dbReference>
<feature type="domain" description="CBS" evidence="7">
    <location>
        <begin position="126"/>
        <end position="183"/>
    </location>
</feature>
<keyword evidence="3" id="KW-1003">Cell membrane</keyword>
<dbReference type="SUPFAM" id="SSF56176">
    <property type="entry name" value="FAD-binding/transporter-associated domain-like"/>
    <property type="match status" value="1"/>
</dbReference>
<evidence type="ECO:0000256" key="5">
    <source>
        <dbReference type="ARBA" id="ARBA00023122"/>
    </source>
</evidence>
<proteinExistence type="inferred from homology"/>
<dbReference type="InterPro" id="IPR005170">
    <property type="entry name" value="Transptr-assoc_dom"/>
</dbReference>
<dbReference type="SUPFAM" id="SSF54631">
    <property type="entry name" value="CBS-domain pair"/>
    <property type="match status" value="1"/>
</dbReference>
<organism evidence="8 9">
    <name type="scientific">Pseudodesulfovibrio nedwellii</name>
    <dbReference type="NCBI Taxonomy" id="2973072"/>
    <lineage>
        <taxon>Bacteria</taxon>
        <taxon>Pseudomonadati</taxon>
        <taxon>Thermodesulfobacteriota</taxon>
        <taxon>Desulfovibrionia</taxon>
        <taxon>Desulfovibrionales</taxon>
        <taxon>Desulfovibrionaceae</taxon>
    </lineage>
</organism>
<keyword evidence="4" id="KW-0677">Repeat</keyword>
<accession>A0ABM8AXM5</accession>
<keyword evidence="9" id="KW-1185">Reference proteome</keyword>
<comment type="subcellular location">
    <subcellularLocation>
        <location evidence="1">Cell membrane</location>
        <topology evidence="1">Multi-pass membrane protein</topology>
    </subcellularLocation>
</comment>
<reference evidence="8 9" key="1">
    <citation type="submission" date="2022-08" db="EMBL/GenBank/DDBJ databases">
        <title>Genome Sequence of the sulphate-reducing bacterium, Pseudodesulfovibrio sp. SYK.</title>
        <authorList>
            <person name="Kondo R."/>
            <person name="Kataoka T."/>
        </authorList>
    </citation>
    <scope>NUCLEOTIDE SEQUENCE [LARGE SCALE GENOMIC DNA]</scope>
    <source>
        <strain evidence="8 9">SYK</strain>
    </source>
</reference>
<dbReference type="InterPro" id="IPR044751">
    <property type="entry name" value="Ion_transp-like_CBS"/>
</dbReference>
<evidence type="ECO:0000256" key="4">
    <source>
        <dbReference type="ARBA" id="ARBA00022737"/>
    </source>
</evidence>
<dbReference type="EMBL" id="AP026709">
    <property type="protein sequence ID" value="BDQ36267.1"/>
    <property type="molecule type" value="Genomic_DNA"/>
</dbReference>
<dbReference type="CDD" id="cd04590">
    <property type="entry name" value="CBS_pair_CorC_HlyC_assoc"/>
    <property type="match status" value="1"/>
</dbReference>
<name>A0ABM8AXM5_9BACT</name>
<dbReference type="PROSITE" id="PS51371">
    <property type="entry name" value="CBS"/>
    <property type="match status" value="2"/>
</dbReference>
<comment type="similarity">
    <text evidence="2">Belongs to the UPF0053 family.</text>
</comment>
<evidence type="ECO:0000259" key="7">
    <source>
        <dbReference type="PROSITE" id="PS51371"/>
    </source>
</evidence>
<keyword evidence="3" id="KW-0472">Membrane</keyword>
<keyword evidence="5 6" id="KW-0129">CBS domain</keyword>
<evidence type="ECO:0000313" key="9">
    <source>
        <dbReference type="Proteomes" id="UP001317742"/>
    </source>
</evidence>